<organism evidence="2 6">
    <name type="scientific">Weissella cibaria</name>
    <dbReference type="NCBI Taxonomy" id="137591"/>
    <lineage>
        <taxon>Bacteria</taxon>
        <taxon>Bacillati</taxon>
        <taxon>Bacillota</taxon>
        <taxon>Bacilli</taxon>
        <taxon>Lactobacillales</taxon>
        <taxon>Lactobacillaceae</taxon>
        <taxon>Weissella</taxon>
    </lineage>
</organism>
<protein>
    <submittedName>
        <fullName evidence="2">Uncharacterized protein</fullName>
    </submittedName>
</protein>
<reference evidence="1 8" key="3">
    <citation type="submission" date="2017-04" db="EMBL/GenBank/DDBJ databases">
        <title>Weissella cibaria strain m2 complete genome.</title>
        <authorList>
            <person name="Pan Q."/>
            <person name="Tan M."/>
            <person name="Yao F."/>
            <person name="Su S."/>
        </authorList>
    </citation>
    <scope>NUCLEOTIDE SEQUENCE [LARGE SCALE GENOMIC DNA]</scope>
    <source>
        <strain evidence="1 8">M2</strain>
    </source>
</reference>
<evidence type="ECO:0000313" key="3">
    <source>
        <dbReference type="EMBL" id="KIU25573.1"/>
    </source>
</evidence>
<reference evidence="4 7" key="2">
    <citation type="submission" date="2017-04" db="EMBL/GenBank/DDBJ databases">
        <title>The genome sequence of Weissella cibaria isolated from wild Drosophila.</title>
        <authorList>
            <person name="Ricks N.J."/>
            <person name="Carroll C."/>
            <person name="Walters A."/>
            <person name="Newell P.D."/>
            <person name="Chaston J.M."/>
        </authorList>
    </citation>
    <scope>NUCLEOTIDE SEQUENCE [LARGE SCALE GENOMIC DNA]</scope>
    <source>
        <strain evidence="4 7">DmW_103</strain>
    </source>
</reference>
<dbReference type="STRING" id="137591.AO080_02625"/>
<dbReference type="eggNOG" id="ENOG502ZK9P">
    <property type="taxonomic scope" value="Bacteria"/>
</dbReference>
<evidence type="ECO:0000313" key="7">
    <source>
        <dbReference type="Proteomes" id="UP000193588"/>
    </source>
</evidence>
<reference evidence="2 6" key="1">
    <citation type="journal article" date="2015" name="Microbiology (Mosc.)">
        <title>Genomics of the Weissella cibaria species with an examination of its metabolic traits.</title>
        <authorList>
            <person name="Lynch K.M."/>
            <person name="Lucid A."/>
            <person name="Arendt E.K."/>
            <person name="Sleator R.D."/>
            <person name="Lucey B."/>
            <person name="Coffey A."/>
        </authorList>
    </citation>
    <scope>NUCLEOTIDE SEQUENCE [LARGE SCALE GENOMIC DNA]</scope>
    <source>
        <strain evidence="3">AB3b</strain>
        <strain evidence="2 6">MG1</strain>
    </source>
</reference>
<evidence type="ECO:0000313" key="2">
    <source>
        <dbReference type="EMBL" id="KIU22645.1"/>
    </source>
</evidence>
<dbReference type="RefSeq" id="WP_010375057.1">
    <property type="nucleotide sequence ID" value="NZ_BJEF01000003.1"/>
</dbReference>
<dbReference type="Proteomes" id="UP000193588">
    <property type="component" value="Unassembled WGS sequence"/>
</dbReference>
<dbReference type="EMBL" id="VNHC01000002">
    <property type="protein sequence ID" value="TVV28406.1"/>
    <property type="molecule type" value="Genomic_DNA"/>
</dbReference>
<evidence type="ECO:0000313" key="1">
    <source>
        <dbReference type="EMBL" id="AWF96686.1"/>
    </source>
</evidence>
<dbReference type="Proteomes" id="UP000032289">
    <property type="component" value="Unassembled WGS sequence"/>
</dbReference>
<evidence type="ECO:0000313" key="5">
    <source>
        <dbReference type="EMBL" id="TVV28406.1"/>
    </source>
</evidence>
<reference evidence="5 9" key="4">
    <citation type="submission" date="2019-07" db="EMBL/GenBank/DDBJ databases">
        <title>Genome sequence of Weissella cibaria GK1.</title>
        <authorList>
            <person name="Choi H.-J."/>
        </authorList>
    </citation>
    <scope>NUCLEOTIDE SEQUENCE [LARGE SCALE GENOMIC DNA]</scope>
    <source>
        <strain evidence="5 9">GK1</strain>
    </source>
</reference>
<gene>
    <name evidence="3" type="ORF">ab3b_00180</name>
    <name evidence="1" type="ORF">B6254_2340</name>
    <name evidence="4" type="ORF">B9D04_01195</name>
    <name evidence="5" type="ORF">FO435_11240</name>
    <name evidence="2" type="ORF">QX99_00149</name>
</gene>
<dbReference type="AlphaFoldDB" id="A0A0D1LRH2"/>
<dbReference type="EMBL" id="NDXJ01000002">
    <property type="protein sequence ID" value="OSP90400.1"/>
    <property type="molecule type" value="Genomic_DNA"/>
</dbReference>
<dbReference type="EMBL" id="JWHT01000006">
    <property type="protein sequence ID" value="KIU25573.1"/>
    <property type="molecule type" value="Genomic_DNA"/>
</dbReference>
<dbReference type="EMBL" id="JWHU01000001">
    <property type="protein sequence ID" value="KIU22645.1"/>
    <property type="molecule type" value="Genomic_DNA"/>
</dbReference>
<name>A0A0D1LRH2_9LACO</name>
<keyword evidence="6" id="KW-1185">Reference proteome</keyword>
<accession>A0A0D1LRH2</accession>
<dbReference type="GeneID" id="66961423"/>
<evidence type="ECO:0000313" key="9">
    <source>
        <dbReference type="Proteomes" id="UP000320012"/>
    </source>
</evidence>
<dbReference type="Proteomes" id="UP000320012">
    <property type="component" value="Unassembled WGS sequence"/>
</dbReference>
<dbReference type="PATRIC" id="fig|137591.24.peg.183"/>
<evidence type="ECO:0000313" key="6">
    <source>
        <dbReference type="Proteomes" id="UP000032287"/>
    </source>
</evidence>
<proteinExistence type="predicted"/>
<dbReference type="Proteomes" id="UP000032287">
    <property type="component" value="Unassembled WGS sequence"/>
</dbReference>
<evidence type="ECO:0000313" key="8">
    <source>
        <dbReference type="Proteomes" id="UP000244870"/>
    </source>
</evidence>
<dbReference type="EMBL" id="CP020928">
    <property type="protein sequence ID" value="AWF96686.1"/>
    <property type="molecule type" value="Genomic_DNA"/>
</dbReference>
<evidence type="ECO:0000313" key="4">
    <source>
        <dbReference type="EMBL" id="OSP90400.1"/>
    </source>
</evidence>
<dbReference type="Proteomes" id="UP000244870">
    <property type="component" value="Chromosome"/>
</dbReference>
<sequence>MNEHSIPEDMTQVADRVALMAARGFPVSEDDVIKEALKLGFQDIVDERMEGNYYTVRWDEEFNALQVFGIENSFEGEAKPEEGKPSFIEQFKANSMNAWLALDRAASKIIGR</sequence>
<dbReference type="KEGG" id="wcb:AO080_02625"/>
<dbReference type="OrthoDB" id="2146180at2"/>